<dbReference type="InterPro" id="IPR000297">
    <property type="entry name" value="PPIase_PpiC"/>
</dbReference>
<sequence length="274" mass="30037">MKRQIVAGLGLALAIAASGVQADEPVVSVNGDVLTQTQFDQAVNQRTRGQGGQLPEGRKQAFLQQLVDLEILAQKAAERGVGDDPAVQAELANTRRAILARGLIERIAKEDIDEDAIKAAYKKQYADKAKGKEYKASHILVKDEKTAKEVIGKLDDGGDFADLAKEYSTGPTGKRGGDLGWFGPNQMVPAFSKAVQALEPGNYTSEPVKTQFGWHVIRLSDVRQAKAPKLAEVRDQIKQTLARQEIRSRLDEWRKDAEVDYQADWARQDGNGSK</sequence>
<dbReference type="InterPro" id="IPR027304">
    <property type="entry name" value="Trigger_fact/SurA_dom_sf"/>
</dbReference>
<dbReference type="SUPFAM" id="SSF54534">
    <property type="entry name" value="FKBP-like"/>
    <property type="match status" value="1"/>
</dbReference>
<dbReference type="Pfam" id="PF13616">
    <property type="entry name" value="Rotamase_3"/>
    <property type="match status" value="1"/>
</dbReference>
<name>A0A5B8RCU3_9ZZZZ</name>
<dbReference type="Gene3D" id="1.10.8.1040">
    <property type="match status" value="1"/>
</dbReference>
<dbReference type="EC" id="5.2.1.8" evidence="2"/>
<evidence type="ECO:0000313" key="2">
    <source>
        <dbReference type="EMBL" id="QEA05242.1"/>
    </source>
</evidence>
<accession>A0A5B8RCU3</accession>
<feature type="domain" description="PpiC" evidence="1">
    <location>
        <begin position="131"/>
        <end position="221"/>
    </location>
</feature>
<dbReference type="PANTHER" id="PTHR47245:SF2">
    <property type="entry name" value="PEPTIDYL-PROLYL CIS-TRANS ISOMERASE HP_0175-RELATED"/>
    <property type="match status" value="1"/>
</dbReference>
<dbReference type="GO" id="GO:0003755">
    <property type="term" value="F:peptidyl-prolyl cis-trans isomerase activity"/>
    <property type="evidence" value="ECO:0007669"/>
    <property type="project" value="UniProtKB-EC"/>
</dbReference>
<dbReference type="PROSITE" id="PS50198">
    <property type="entry name" value="PPIC_PPIASE_2"/>
    <property type="match status" value="1"/>
</dbReference>
<proteinExistence type="predicted"/>
<keyword evidence="2" id="KW-0413">Isomerase</keyword>
<dbReference type="InterPro" id="IPR046357">
    <property type="entry name" value="PPIase_dom_sf"/>
</dbReference>
<organism evidence="2">
    <name type="scientific">uncultured organism</name>
    <dbReference type="NCBI Taxonomy" id="155900"/>
    <lineage>
        <taxon>unclassified sequences</taxon>
        <taxon>environmental samples</taxon>
    </lineage>
</organism>
<protein>
    <submittedName>
        <fullName evidence="2">Putative parvulin-type peptidyl-prolyl cis-trans isomerase</fullName>
        <ecNumber evidence="2">5.2.1.8</ecNumber>
    </submittedName>
</protein>
<reference evidence="2" key="1">
    <citation type="submission" date="2019-06" db="EMBL/GenBank/DDBJ databases">
        <authorList>
            <person name="Murdoch R.W."/>
            <person name="Fathepure B."/>
        </authorList>
    </citation>
    <scope>NUCLEOTIDE SEQUENCE</scope>
</reference>
<dbReference type="InterPro" id="IPR050245">
    <property type="entry name" value="PrsA_foldase"/>
</dbReference>
<dbReference type="SUPFAM" id="SSF109998">
    <property type="entry name" value="Triger factor/SurA peptide-binding domain-like"/>
    <property type="match status" value="1"/>
</dbReference>
<gene>
    <name evidence="2" type="ORF">KBTEX_01562</name>
</gene>
<dbReference type="EMBL" id="MN079097">
    <property type="protein sequence ID" value="QEA05242.1"/>
    <property type="molecule type" value="Genomic_DNA"/>
</dbReference>
<dbReference type="AlphaFoldDB" id="A0A5B8RCU3"/>
<dbReference type="PROSITE" id="PS01096">
    <property type="entry name" value="PPIC_PPIASE_1"/>
    <property type="match status" value="1"/>
</dbReference>
<dbReference type="PANTHER" id="PTHR47245">
    <property type="entry name" value="PEPTIDYLPROLYL ISOMERASE"/>
    <property type="match status" value="1"/>
</dbReference>
<dbReference type="Gene3D" id="3.10.50.40">
    <property type="match status" value="1"/>
</dbReference>
<evidence type="ECO:0000259" key="1">
    <source>
        <dbReference type="PROSITE" id="PS50198"/>
    </source>
</evidence>
<dbReference type="InterPro" id="IPR023058">
    <property type="entry name" value="PPIase_PpiC_CS"/>
</dbReference>